<name>A0AAV6LKU9_9ERIC</name>
<organism evidence="1 2">
    <name type="scientific">Rhododendron griersonianum</name>
    <dbReference type="NCBI Taxonomy" id="479676"/>
    <lineage>
        <taxon>Eukaryota</taxon>
        <taxon>Viridiplantae</taxon>
        <taxon>Streptophyta</taxon>
        <taxon>Embryophyta</taxon>
        <taxon>Tracheophyta</taxon>
        <taxon>Spermatophyta</taxon>
        <taxon>Magnoliopsida</taxon>
        <taxon>eudicotyledons</taxon>
        <taxon>Gunneridae</taxon>
        <taxon>Pentapetalae</taxon>
        <taxon>asterids</taxon>
        <taxon>Ericales</taxon>
        <taxon>Ericaceae</taxon>
        <taxon>Ericoideae</taxon>
        <taxon>Rhodoreae</taxon>
        <taxon>Rhododendron</taxon>
    </lineage>
</organism>
<accession>A0AAV6LKU9</accession>
<reference evidence="1" key="1">
    <citation type="submission" date="2020-08" db="EMBL/GenBank/DDBJ databases">
        <title>Plant Genome Project.</title>
        <authorList>
            <person name="Zhang R.-G."/>
        </authorList>
    </citation>
    <scope>NUCLEOTIDE SEQUENCE</scope>
    <source>
        <strain evidence="1">WSP0</strain>
        <tissue evidence="1">Leaf</tissue>
    </source>
</reference>
<comment type="caution">
    <text evidence="1">The sequence shown here is derived from an EMBL/GenBank/DDBJ whole genome shotgun (WGS) entry which is preliminary data.</text>
</comment>
<gene>
    <name evidence="1" type="ORF">RHGRI_001615</name>
</gene>
<evidence type="ECO:0000313" key="2">
    <source>
        <dbReference type="Proteomes" id="UP000823749"/>
    </source>
</evidence>
<evidence type="ECO:0000313" key="1">
    <source>
        <dbReference type="EMBL" id="KAG5565753.1"/>
    </source>
</evidence>
<keyword evidence="2" id="KW-1185">Reference proteome</keyword>
<sequence length="60" mass="6766">MDWWQLSRERPDSQIGQVLLAVICKWRSDRLSGILILPSGVCSLATSMFGLCWNSQIISV</sequence>
<dbReference type="Proteomes" id="UP000823749">
    <property type="component" value="Chromosome 1"/>
</dbReference>
<dbReference type="AlphaFoldDB" id="A0AAV6LKU9"/>
<protein>
    <submittedName>
        <fullName evidence="1">Uncharacterized protein</fullName>
    </submittedName>
</protein>
<proteinExistence type="predicted"/>
<dbReference type="EMBL" id="JACTNZ010000001">
    <property type="protein sequence ID" value="KAG5565753.1"/>
    <property type="molecule type" value="Genomic_DNA"/>
</dbReference>